<keyword evidence="3" id="KW-1185">Reference proteome</keyword>
<name>A0ABD3Q468_9STRA</name>
<dbReference type="EMBL" id="JALLPJ020000333">
    <property type="protein sequence ID" value="KAL3795117.1"/>
    <property type="molecule type" value="Genomic_DNA"/>
</dbReference>
<evidence type="ECO:0000256" key="1">
    <source>
        <dbReference type="SAM" id="MobiDB-lite"/>
    </source>
</evidence>
<gene>
    <name evidence="2" type="ORF">ACHAWO_003818</name>
</gene>
<organism evidence="2 3">
    <name type="scientific">Cyclotella atomus</name>
    <dbReference type="NCBI Taxonomy" id="382360"/>
    <lineage>
        <taxon>Eukaryota</taxon>
        <taxon>Sar</taxon>
        <taxon>Stramenopiles</taxon>
        <taxon>Ochrophyta</taxon>
        <taxon>Bacillariophyta</taxon>
        <taxon>Coscinodiscophyceae</taxon>
        <taxon>Thalassiosirophycidae</taxon>
        <taxon>Stephanodiscales</taxon>
        <taxon>Stephanodiscaceae</taxon>
        <taxon>Cyclotella</taxon>
    </lineage>
</organism>
<accession>A0ABD3Q468</accession>
<reference evidence="2 3" key="1">
    <citation type="submission" date="2024-10" db="EMBL/GenBank/DDBJ databases">
        <title>Updated reference genomes for cyclostephanoid diatoms.</title>
        <authorList>
            <person name="Roberts W.R."/>
            <person name="Alverson A.J."/>
        </authorList>
    </citation>
    <scope>NUCLEOTIDE SEQUENCE [LARGE SCALE GENOMIC DNA]</scope>
    <source>
        <strain evidence="2 3">AJA010-31</strain>
    </source>
</reference>
<dbReference type="SUPFAM" id="SSF53098">
    <property type="entry name" value="Ribonuclease H-like"/>
    <property type="match status" value="1"/>
</dbReference>
<feature type="region of interest" description="Disordered" evidence="1">
    <location>
        <begin position="1"/>
        <end position="40"/>
    </location>
</feature>
<dbReference type="Gene3D" id="3.30.420.10">
    <property type="entry name" value="Ribonuclease H-like superfamily/Ribonuclease H"/>
    <property type="match status" value="1"/>
</dbReference>
<dbReference type="InterPro" id="IPR036397">
    <property type="entry name" value="RNaseH_sf"/>
</dbReference>
<evidence type="ECO:0000313" key="2">
    <source>
        <dbReference type="EMBL" id="KAL3795117.1"/>
    </source>
</evidence>
<protein>
    <recommendedName>
        <fullName evidence="4">RNase H type-1 domain-containing protein</fullName>
    </recommendedName>
</protein>
<dbReference type="InterPro" id="IPR012337">
    <property type="entry name" value="RNaseH-like_sf"/>
</dbReference>
<evidence type="ECO:0000313" key="3">
    <source>
        <dbReference type="Proteomes" id="UP001530400"/>
    </source>
</evidence>
<dbReference type="Proteomes" id="UP001530400">
    <property type="component" value="Unassembled WGS sequence"/>
</dbReference>
<comment type="caution">
    <text evidence="2">The sequence shown here is derived from an EMBL/GenBank/DDBJ whole genome shotgun (WGS) entry which is preliminary data.</text>
</comment>
<proteinExistence type="predicted"/>
<sequence length="1901" mass="216791">MEPHESDVETVTDGTNETDSSEKKHSSEQNDSVSSRTRRRYDQKTIYEGFGIPIPESGDPGIAKIIPSGDELVEKEDGILRWALQNPNGIRLKDNVDVLPEVSAIERLQIDVAAFPESKLAAHGRTKEVLQTQLNVRIGSAYVRNAAAPRRISSNSEYQPGGVLTAATGRVTGRILKSGTDPWGRFTWQIEGMIDEELKDSEELAGAGKSIPKSETQLQDPLYERFHNDGLTASTYARGTSRIDYMFFDEAILPAIKRIGTLGLHEALVSDHVMLYVDLDEKELFQGLINRPVRVPSRDFILAQADKCKKFVDILREVSKDIPDRVKQIVRNFQNDGASDRAIQAYDNLNEAIHEAIIAAAKKAIRKKFGYKRSPDLCRAGLIVNFWKSIKSSIYCRRPPPQGTIKIAAELGIDINEAMSISKPESLKKARQSVEELRKVQKEASLRRQEWIERNAQDIAKAAEIQDWKKHMEQMLKMEKEREVNRKLSAITRGPRQSLDWIEVPTGLWYYSHTKKELYRYQDGVFEAYSAWSPTRNLIPTSPWRFYNHHHLKVPHDDIVEAQVREQDNLLILEAVSRPSQIWRTVTDTKEIEELLLARNKRHLQQSDIEDGRVHDPHIQRLLPNHGTDLLQEVLDGTLSMDTAVDEIIVAWLNAIKQTDEERALPPITGSISKEEFQAAFKAVSEHTSSSPSGLHYSIWKCLAREDDFAEWLSIMMSLPFEYGFAPKRWTNSIDVMLEKKRGQRKIHMLRIIALVEADWNTALKIIFRKLMRNAENVNLSDEQWGSRKDRMALDPAMRNLMTFEYGRYMRVTVAMFAADLTACFDRMWPALGNIVSGKFGLEIAPMISRGKTIAALKRSVRTGHGVSNSTYQNEEGQARIIGELQGKGDVALIYALLSSTVLKAHETLYQGIRLLPATPGPGIAKRNDGYVDDVNTWAGSMQIEPDEVEHVMYQLQQGSQSLTNLNETPGGSTAFHKCATQLLSHRQKRDFLEINYDIDEYRIVLEDAVGAKSTITQLQPNQANKGLGYHFAVDASQEADFEARLEKISSTCSGAISTRLPCSEGLQLLNSRLLAQTKYGLHLSQFKPDKCQQLSVLINATFLPILNINRKMPRSAIWGPKGLGGLELNTNIYNLQAQCALMYLVRTLRWDKTVASDIIATLNALQLASGFGSPILEKTSPPIRYLGKGWILNLREMLDLYNAIVWTEDAWKPQKQRQYDEAILEKFAEEEEIKPKERRLANEFRLWLRVTWISELADVNGREISIERIRNGSDWRATPVKGYNWPNTVEPTDIHRAAFRKCLRLTFCPNGDPYTRTKNYRLHQQLGIWYPVPRMIEFAAYRAKTSIYYRDELGLHECLERNKGFYEVPMECTTAPPLNSHPINPNMSGPSTLWTRKSRVLIRPFTPKRVRIVTRDYLPQGTIDHIDLVSDASVHLEKEKGAITWHAVTENDEKLSMDIPIEVPRHSYSYRHELVGVYEGLSELVTRHQKIKKIVCHCDNEAGIEKIKRPVRNPGAMTAADMDIILAIQKIVKENSHIAISFKHVKGHANKNKPKHQCSRIEQINIDCDEEAELRVQSGTPPSPYSPLPGAKCMVKINGTWISARVDKAVHLLPGTIAQEQFLVGKLKIDDTAIHDIDREAITAARSGHSWNRMARTSKMMNQWMPVGHNKKHHGADNDKCPGCGAPDETFTHLFNCPNEKLRDTCRKRIEHINKAGTALKLPVSIRWLLLKILRRTCNIEEVSIPTEPTLKMIWISQHHIGFNYFLLGWISRSWHRGLKKFGSTDPGGQAAQILTLIWDGLCEPIWKCRNDIKSNIPNPSDLLEMATLNDKLQWFRQHRNEVLPERFRYMAQFTQDEIRRWDRDERRATIRILEKALKIYKIECKQRVSGQRVVTDFFQ</sequence>
<evidence type="ECO:0008006" key="4">
    <source>
        <dbReference type="Google" id="ProtNLM"/>
    </source>
</evidence>